<comment type="cofactor">
    <cofactor evidence="6">
        <name>Zn(2+)</name>
        <dbReference type="ChEBI" id="CHEBI:29105"/>
    </cofactor>
</comment>
<evidence type="ECO:0000256" key="6">
    <source>
        <dbReference type="RuleBase" id="RU361277"/>
    </source>
</evidence>
<dbReference type="CDD" id="cd08278">
    <property type="entry name" value="benzyl_alcohol_DH"/>
    <property type="match status" value="1"/>
</dbReference>
<accession>A0ABM9MI65</accession>
<dbReference type="Pfam" id="PF00107">
    <property type="entry name" value="ADH_zinc_N"/>
    <property type="match status" value="1"/>
</dbReference>
<keyword evidence="2 6" id="KW-0479">Metal-binding</keyword>
<evidence type="ECO:0000313" key="9">
    <source>
        <dbReference type="Proteomes" id="UP001190466"/>
    </source>
</evidence>
<sequence length="378" mass="39206">MSSAAAQDVPASSTATAAVLHHHTKPLELSTVAIAEVRPDEVRIRMVGAGICHTDPGVIATITDEESPIVLGHEGSGVVEAVGADVTAVAPGDHVVVSYNHCGECDHCGSGLPMHCRHFVDLNLTGLRLDGTSPLTTSDGPLRAHFFGQSSWATYAVANERNVVKVDPSLPLELLGPLGCGIQTGAGAVLNTLRPAPGSSIVVFGVGSVGLAAILGAKVAECATVVAVDIQQSPLDLALSLGATHAVNSAEEDVLAAVRDLTGGYGAQYSVDCIGLPAVVRSALECLQSPGVCASVGFQGTPNEITIDQGHLLFGRSLVGVIEGDAKASEFVPYMIELYQQGRFPFTRFIQTFPFEEINEALAAVHRGDVTKAVLTFE</sequence>
<gene>
    <name evidence="8" type="ORF">MU0050_003920</name>
</gene>
<evidence type="ECO:0000256" key="2">
    <source>
        <dbReference type="ARBA" id="ARBA00022723"/>
    </source>
</evidence>
<dbReference type="Gene3D" id="3.90.180.10">
    <property type="entry name" value="Medium-chain alcohol dehydrogenases, catalytic domain"/>
    <property type="match status" value="1"/>
</dbReference>
<keyword evidence="5" id="KW-0520">NAD</keyword>
<dbReference type="Gene3D" id="3.40.50.720">
    <property type="entry name" value="NAD(P)-binding Rossmann-like Domain"/>
    <property type="match status" value="1"/>
</dbReference>
<evidence type="ECO:0000259" key="7">
    <source>
        <dbReference type="SMART" id="SM00829"/>
    </source>
</evidence>
<keyword evidence="4" id="KW-0560">Oxidoreductase</keyword>
<protein>
    <submittedName>
        <fullName evidence="8">NAD(P)-dependent alcohol dehydrogenase</fullName>
    </submittedName>
</protein>
<evidence type="ECO:0000256" key="5">
    <source>
        <dbReference type="ARBA" id="ARBA00023027"/>
    </source>
</evidence>
<dbReference type="PANTHER" id="PTHR43880:SF12">
    <property type="entry name" value="ALCOHOL DEHYDROGENASE CLASS-3"/>
    <property type="match status" value="1"/>
</dbReference>
<dbReference type="Pfam" id="PF08240">
    <property type="entry name" value="ADH_N"/>
    <property type="match status" value="1"/>
</dbReference>
<dbReference type="RefSeq" id="WP_316511901.1">
    <property type="nucleotide sequence ID" value="NZ_OY726395.1"/>
</dbReference>
<dbReference type="Proteomes" id="UP001190466">
    <property type="component" value="Chromosome"/>
</dbReference>
<evidence type="ECO:0000256" key="1">
    <source>
        <dbReference type="ARBA" id="ARBA00008072"/>
    </source>
</evidence>
<dbReference type="SMART" id="SM00829">
    <property type="entry name" value="PKS_ER"/>
    <property type="match status" value="1"/>
</dbReference>
<dbReference type="InterPro" id="IPR020843">
    <property type="entry name" value="ER"/>
</dbReference>
<keyword evidence="9" id="KW-1185">Reference proteome</keyword>
<dbReference type="SUPFAM" id="SSF51735">
    <property type="entry name" value="NAD(P)-binding Rossmann-fold domains"/>
    <property type="match status" value="1"/>
</dbReference>
<evidence type="ECO:0000256" key="3">
    <source>
        <dbReference type="ARBA" id="ARBA00022833"/>
    </source>
</evidence>
<dbReference type="InterPro" id="IPR036291">
    <property type="entry name" value="NAD(P)-bd_dom_sf"/>
</dbReference>
<name>A0ABM9MI65_9MYCO</name>
<dbReference type="PANTHER" id="PTHR43880">
    <property type="entry name" value="ALCOHOL DEHYDROGENASE"/>
    <property type="match status" value="1"/>
</dbReference>
<evidence type="ECO:0000256" key="4">
    <source>
        <dbReference type="ARBA" id="ARBA00023002"/>
    </source>
</evidence>
<dbReference type="InterPro" id="IPR011032">
    <property type="entry name" value="GroES-like_sf"/>
</dbReference>
<dbReference type="InterPro" id="IPR013149">
    <property type="entry name" value="ADH-like_C"/>
</dbReference>
<dbReference type="PROSITE" id="PS00059">
    <property type="entry name" value="ADH_ZINC"/>
    <property type="match status" value="1"/>
</dbReference>
<organism evidence="8 9">
    <name type="scientific">[Mycobacterium] wendilense</name>
    <dbReference type="NCBI Taxonomy" id="3064284"/>
    <lineage>
        <taxon>Bacteria</taxon>
        <taxon>Bacillati</taxon>
        <taxon>Actinomycetota</taxon>
        <taxon>Actinomycetes</taxon>
        <taxon>Mycobacteriales</taxon>
        <taxon>Mycobacteriaceae</taxon>
        <taxon>Mycolicibacter</taxon>
    </lineage>
</organism>
<dbReference type="EMBL" id="OY726395">
    <property type="protein sequence ID" value="CAJ1585797.1"/>
    <property type="molecule type" value="Genomic_DNA"/>
</dbReference>
<feature type="domain" description="Enoyl reductase (ER)" evidence="7">
    <location>
        <begin position="22"/>
        <end position="375"/>
    </location>
</feature>
<dbReference type="InterPro" id="IPR002328">
    <property type="entry name" value="ADH_Zn_CS"/>
</dbReference>
<dbReference type="SUPFAM" id="SSF50129">
    <property type="entry name" value="GroES-like"/>
    <property type="match status" value="1"/>
</dbReference>
<comment type="similarity">
    <text evidence="1 6">Belongs to the zinc-containing alcohol dehydrogenase family.</text>
</comment>
<dbReference type="InterPro" id="IPR013154">
    <property type="entry name" value="ADH-like_N"/>
</dbReference>
<keyword evidence="3 6" id="KW-0862">Zinc</keyword>
<reference evidence="8 9" key="1">
    <citation type="submission" date="2023-08" db="EMBL/GenBank/DDBJ databases">
        <authorList>
            <person name="Folkvardsen B D."/>
            <person name="Norman A."/>
        </authorList>
    </citation>
    <scope>NUCLEOTIDE SEQUENCE [LARGE SCALE GENOMIC DNA]</scope>
    <source>
        <strain evidence="8 9">Mu0050</strain>
    </source>
</reference>
<evidence type="ECO:0000313" key="8">
    <source>
        <dbReference type="EMBL" id="CAJ1585797.1"/>
    </source>
</evidence>
<proteinExistence type="inferred from homology"/>